<feature type="region of interest" description="Disordered" evidence="1">
    <location>
        <begin position="1"/>
        <end position="28"/>
    </location>
</feature>
<feature type="compositionally biased region" description="Basic and acidic residues" evidence="1">
    <location>
        <begin position="1"/>
        <end position="18"/>
    </location>
</feature>
<protein>
    <submittedName>
        <fullName evidence="2">Uncharacterized protein</fullName>
    </submittedName>
</protein>
<comment type="caution">
    <text evidence="2">The sequence shown here is derived from an EMBL/GenBank/DDBJ whole genome shotgun (WGS) entry which is preliminary data.</text>
</comment>
<evidence type="ECO:0000313" key="3">
    <source>
        <dbReference type="Proteomes" id="UP000683000"/>
    </source>
</evidence>
<keyword evidence="3" id="KW-1185">Reference proteome</keyword>
<reference evidence="2" key="1">
    <citation type="submission" date="2021-03" db="EMBL/GenBank/DDBJ databases">
        <title>Evolutionary innovations through gain and loss of genes in the ectomycorrhizal Boletales.</title>
        <authorList>
            <person name="Wu G."/>
            <person name="Miyauchi S."/>
            <person name="Morin E."/>
            <person name="Yang Z.-L."/>
            <person name="Xu J."/>
            <person name="Martin F.M."/>
        </authorList>
    </citation>
    <scope>NUCLEOTIDE SEQUENCE</scope>
    <source>
        <strain evidence="2">BR01</strain>
    </source>
</reference>
<dbReference type="OrthoDB" id="2507562at2759"/>
<organism evidence="2 3">
    <name type="scientific">Boletus reticuloceps</name>
    <dbReference type="NCBI Taxonomy" id="495285"/>
    <lineage>
        <taxon>Eukaryota</taxon>
        <taxon>Fungi</taxon>
        <taxon>Dikarya</taxon>
        <taxon>Basidiomycota</taxon>
        <taxon>Agaricomycotina</taxon>
        <taxon>Agaricomycetes</taxon>
        <taxon>Agaricomycetidae</taxon>
        <taxon>Boletales</taxon>
        <taxon>Boletineae</taxon>
        <taxon>Boletaceae</taxon>
        <taxon>Boletoideae</taxon>
        <taxon>Boletus</taxon>
    </lineage>
</organism>
<proteinExistence type="predicted"/>
<dbReference type="EMBL" id="JAGFBS010000009">
    <property type="protein sequence ID" value="KAG6377392.1"/>
    <property type="molecule type" value="Genomic_DNA"/>
</dbReference>
<accession>A0A8I2YVG8</accession>
<dbReference type="AlphaFoldDB" id="A0A8I2YVG8"/>
<sequence>MASKPHTQDRRTKLEADLKANQPISETDEDWLDNAGNLVDEEWVVELLDCASDYERGVEKLDEKGKFVVPKLKDLAGNGEKTM</sequence>
<evidence type="ECO:0000256" key="1">
    <source>
        <dbReference type="SAM" id="MobiDB-lite"/>
    </source>
</evidence>
<evidence type="ECO:0000313" key="2">
    <source>
        <dbReference type="EMBL" id="KAG6377392.1"/>
    </source>
</evidence>
<name>A0A8I2YVG8_9AGAM</name>
<dbReference type="Proteomes" id="UP000683000">
    <property type="component" value="Unassembled WGS sequence"/>
</dbReference>
<gene>
    <name evidence="2" type="ORF">JVT61DRAFT_15188</name>
</gene>